<feature type="domain" description="Peptidase M16 C-terminal" evidence="8">
    <location>
        <begin position="216"/>
        <end position="391"/>
    </location>
</feature>
<feature type="domain" description="Peptidase M16 N-terminal" evidence="7">
    <location>
        <begin position="531"/>
        <end position="659"/>
    </location>
</feature>
<evidence type="ECO:0000256" key="1">
    <source>
        <dbReference type="ARBA" id="ARBA00007261"/>
    </source>
</evidence>
<dbReference type="Gene3D" id="3.30.830.10">
    <property type="entry name" value="Metalloenzyme, LuxS/M16 peptidase-like"/>
    <property type="match status" value="4"/>
</dbReference>
<dbReference type="GO" id="GO:0046872">
    <property type="term" value="F:metal ion binding"/>
    <property type="evidence" value="ECO:0007669"/>
    <property type="project" value="InterPro"/>
</dbReference>
<reference evidence="9" key="2">
    <citation type="submission" date="2020-09" db="EMBL/GenBank/DDBJ databases">
        <authorList>
            <person name="Sun Q."/>
            <person name="Ohkuma M."/>
        </authorList>
    </citation>
    <scope>NUCLEOTIDE SEQUENCE</scope>
    <source>
        <strain evidence="9">JCM 30804</strain>
    </source>
</reference>
<protein>
    <submittedName>
        <fullName evidence="9">Peptidase M16</fullName>
    </submittedName>
</protein>
<dbReference type="GO" id="GO:0006508">
    <property type="term" value="P:proteolysis"/>
    <property type="evidence" value="ECO:0007669"/>
    <property type="project" value="UniProtKB-KW"/>
</dbReference>
<dbReference type="SUPFAM" id="SSF63411">
    <property type="entry name" value="LuxS/MPP-like metallohydrolase"/>
    <property type="match status" value="4"/>
</dbReference>
<organism evidence="9 10">
    <name type="scientific">Shewanella gelidii</name>
    <dbReference type="NCBI Taxonomy" id="1642821"/>
    <lineage>
        <taxon>Bacteria</taxon>
        <taxon>Pseudomonadati</taxon>
        <taxon>Pseudomonadota</taxon>
        <taxon>Gammaproteobacteria</taxon>
        <taxon>Alteromonadales</taxon>
        <taxon>Shewanellaceae</taxon>
        <taxon>Shewanella</taxon>
    </lineage>
</organism>
<dbReference type="EMBL" id="BMPZ01000001">
    <property type="protein sequence ID" value="GGI68478.1"/>
    <property type="molecule type" value="Genomic_DNA"/>
</dbReference>
<evidence type="ECO:0000259" key="8">
    <source>
        <dbReference type="Pfam" id="PF05193"/>
    </source>
</evidence>
<dbReference type="PANTHER" id="PTHR43690">
    <property type="entry name" value="NARDILYSIN"/>
    <property type="match status" value="1"/>
</dbReference>
<dbReference type="InterPro" id="IPR050626">
    <property type="entry name" value="Peptidase_M16"/>
</dbReference>
<keyword evidence="3" id="KW-0378">Hydrolase</keyword>
<keyword evidence="6" id="KW-0732">Signal</keyword>
<evidence type="ECO:0000256" key="5">
    <source>
        <dbReference type="ARBA" id="ARBA00023049"/>
    </source>
</evidence>
<dbReference type="AlphaFoldDB" id="A0A917N6K3"/>
<dbReference type="PANTHER" id="PTHR43690:SF35">
    <property type="entry name" value="NON-CATALYTIC MEMBER OF PEPTIDASE SUBFAMILY M16B-RELATED"/>
    <property type="match status" value="1"/>
</dbReference>
<dbReference type="Pfam" id="PF05193">
    <property type="entry name" value="Peptidase_M16_C"/>
    <property type="match status" value="2"/>
</dbReference>
<dbReference type="Pfam" id="PF00675">
    <property type="entry name" value="Peptidase_M16"/>
    <property type="match status" value="2"/>
</dbReference>
<feature type="signal peptide" evidence="6">
    <location>
        <begin position="1"/>
        <end position="25"/>
    </location>
</feature>
<evidence type="ECO:0000259" key="7">
    <source>
        <dbReference type="Pfam" id="PF00675"/>
    </source>
</evidence>
<evidence type="ECO:0000313" key="9">
    <source>
        <dbReference type="EMBL" id="GGI68478.1"/>
    </source>
</evidence>
<comment type="similarity">
    <text evidence="1">Belongs to the peptidase M16 family.</text>
</comment>
<comment type="caution">
    <text evidence="9">The sequence shown here is derived from an EMBL/GenBank/DDBJ whole genome shotgun (WGS) entry which is preliminary data.</text>
</comment>
<keyword evidence="4" id="KW-0862">Zinc</keyword>
<dbReference type="InterPro" id="IPR011765">
    <property type="entry name" value="Pept_M16_N"/>
</dbReference>
<dbReference type="PROSITE" id="PS51257">
    <property type="entry name" value="PROKAR_LIPOPROTEIN"/>
    <property type="match status" value="1"/>
</dbReference>
<evidence type="ECO:0000256" key="6">
    <source>
        <dbReference type="SAM" id="SignalP"/>
    </source>
</evidence>
<dbReference type="RefSeq" id="WP_188916976.1">
    <property type="nucleotide sequence ID" value="NZ_BMPZ01000001.1"/>
</dbReference>
<reference evidence="9" key="1">
    <citation type="journal article" date="2014" name="Int. J. Syst. Evol. Microbiol.">
        <title>Complete genome sequence of Corynebacterium casei LMG S-19264T (=DSM 44701T), isolated from a smear-ripened cheese.</title>
        <authorList>
            <consortium name="US DOE Joint Genome Institute (JGI-PGF)"/>
            <person name="Walter F."/>
            <person name="Albersmeier A."/>
            <person name="Kalinowski J."/>
            <person name="Ruckert C."/>
        </authorList>
    </citation>
    <scope>NUCLEOTIDE SEQUENCE</scope>
    <source>
        <strain evidence="9">JCM 30804</strain>
    </source>
</reference>
<keyword evidence="2" id="KW-0645">Protease</keyword>
<accession>A0A917N6K3</accession>
<keyword evidence="10" id="KW-1185">Reference proteome</keyword>
<keyword evidence="5" id="KW-0482">Metalloprotease</keyword>
<feature type="chain" id="PRO_5037494981" evidence="6">
    <location>
        <begin position="26"/>
        <end position="946"/>
    </location>
</feature>
<evidence type="ECO:0000313" key="10">
    <source>
        <dbReference type="Proteomes" id="UP000613743"/>
    </source>
</evidence>
<name>A0A917N6K3_9GAMM</name>
<feature type="domain" description="Peptidase M16 N-terminal" evidence="7">
    <location>
        <begin position="59"/>
        <end position="192"/>
    </location>
</feature>
<evidence type="ECO:0000256" key="2">
    <source>
        <dbReference type="ARBA" id="ARBA00022670"/>
    </source>
</evidence>
<dbReference type="GO" id="GO:0008237">
    <property type="term" value="F:metallopeptidase activity"/>
    <property type="evidence" value="ECO:0007669"/>
    <property type="project" value="UniProtKB-KW"/>
</dbReference>
<sequence>MKKWTLALASLSIALAGCVVIPNQANVPEGVTLIEASTSKANEVSINYKKYQLANGLTVILHQDKSDPLVHVDVTYHVGAARELPGRSGFAHLFEHMMFQGSQHVADEQHFKVVTEAGGSLNGTTNSDRTNYFETVPNNQLEKMLWLESDRMGFLLPALTDAKFEVQRETVKNERAQRVDNRPYGRMNERFNQAFYPQGHPYSWPVIGWPEDLNRATPEDVRLFFQRWYGPNNATLTIGGDFNESQVLAWVDKYFAEIPQGPEVKTPAKSLVTLDKTRYISMEDKVHLPLIKIAFPTVYARHEDEAPLDMLASILGGGKTSLFYKNLVKDGFAVQAGVSHPCQELACQMSMYALANPAKGGKLTDVEARIQQSIAEFEKRGVTEADLQKVKVQFEADTIFNLQSVRGKVSTLAFNQTFAGKPDLIAEDLARYQAVTLKDVWRVFHTYIKNKPMVVMSVVPEGASALVASADNFQAPLPLVAQSAVQGVQAYTPPPLSFDRSHMPVATKAPGITVPTLWNDRLNNGVEVIGTQSTETPTVELVIYLNGGHRLVDVKQAGLAQLTAAMLNESTQLRTTEELTQALELLGSSVQFGSSQYQSYIKVSSLTSQLERTMAIVEEKLFQPGFKAADFHRIKQQQLQSLQHQRSDANYLASTAFSELMFGRGSSLGVSSGGSLVSVDRLTLDDVKSFYAQQYRAGNAQIVVVTDMERSVFMPLLSGLNRWQGESVTYQPIAEFPKLQKRTIYLVDKPGAAQSVINIGKRALAYDATGDFYKAYLMNYPLGGAFNSRINLNLREDKGYTYGARSGFSGGEETGYFKASASVRTNVTTEAIQEFLAEISRYQSAGMSAGELHFLKSSVSQSQALDYETPYQKAGFLRMLQKYQLSPQYTEEQSEIIDNLELSELNKLAQKHMDLEQMVILVVGDKKVIEPNLKNLGYDLVQLELN</sequence>
<feature type="domain" description="Peptidase M16 C-terminal" evidence="8">
    <location>
        <begin position="682"/>
        <end position="857"/>
    </location>
</feature>
<evidence type="ECO:0000256" key="3">
    <source>
        <dbReference type="ARBA" id="ARBA00022801"/>
    </source>
</evidence>
<evidence type="ECO:0000256" key="4">
    <source>
        <dbReference type="ARBA" id="ARBA00022833"/>
    </source>
</evidence>
<dbReference type="InterPro" id="IPR007863">
    <property type="entry name" value="Peptidase_M16_C"/>
</dbReference>
<dbReference type="Proteomes" id="UP000613743">
    <property type="component" value="Unassembled WGS sequence"/>
</dbReference>
<dbReference type="InterPro" id="IPR011249">
    <property type="entry name" value="Metalloenz_LuxS/M16"/>
</dbReference>
<proteinExistence type="inferred from homology"/>
<gene>
    <name evidence="9" type="ORF">GCM10009332_02050</name>
</gene>